<evidence type="ECO:0000313" key="2">
    <source>
        <dbReference type="Proteomes" id="UP001194468"/>
    </source>
</evidence>
<feature type="non-terminal residue" evidence="1">
    <location>
        <position position="1"/>
    </location>
</feature>
<feature type="non-terminal residue" evidence="1">
    <location>
        <position position="179"/>
    </location>
</feature>
<accession>A0AAD4G6P3</accession>
<evidence type="ECO:0000313" key="1">
    <source>
        <dbReference type="EMBL" id="KAF8416918.1"/>
    </source>
</evidence>
<proteinExistence type="predicted"/>
<keyword evidence="2" id="KW-1185">Reference proteome</keyword>
<organism evidence="1 2">
    <name type="scientific">Boletus edulis BED1</name>
    <dbReference type="NCBI Taxonomy" id="1328754"/>
    <lineage>
        <taxon>Eukaryota</taxon>
        <taxon>Fungi</taxon>
        <taxon>Dikarya</taxon>
        <taxon>Basidiomycota</taxon>
        <taxon>Agaricomycotina</taxon>
        <taxon>Agaricomycetes</taxon>
        <taxon>Agaricomycetidae</taxon>
        <taxon>Boletales</taxon>
        <taxon>Boletineae</taxon>
        <taxon>Boletaceae</taxon>
        <taxon>Boletoideae</taxon>
        <taxon>Boletus</taxon>
    </lineage>
</organism>
<comment type="caution">
    <text evidence="1">The sequence shown here is derived from an EMBL/GenBank/DDBJ whole genome shotgun (WGS) entry which is preliminary data.</text>
</comment>
<gene>
    <name evidence="1" type="ORF">L210DRAFT_3356953</name>
</gene>
<name>A0AAD4G6P3_BOLED</name>
<protein>
    <submittedName>
        <fullName evidence="1">Uncharacterized protein</fullName>
    </submittedName>
</protein>
<reference evidence="1" key="2">
    <citation type="journal article" date="2020" name="Nat. Commun.">
        <title>Large-scale genome sequencing of mycorrhizal fungi provides insights into the early evolution of symbiotic traits.</title>
        <authorList>
            <person name="Miyauchi S."/>
            <person name="Kiss E."/>
            <person name="Kuo A."/>
            <person name="Drula E."/>
            <person name="Kohler A."/>
            <person name="Sanchez-Garcia M."/>
            <person name="Morin E."/>
            <person name="Andreopoulos B."/>
            <person name="Barry K.W."/>
            <person name="Bonito G."/>
            <person name="Buee M."/>
            <person name="Carver A."/>
            <person name="Chen C."/>
            <person name="Cichocki N."/>
            <person name="Clum A."/>
            <person name="Culley D."/>
            <person name="Crous P.W."/>
            <person name="Fauchery L."/>
            <person name="Girlanda M."/>
            <person name="Hayes R.D."/>
            <person name="Keri Z."/>
            <person name="LaButti K."/>
            <person name="Lipzen A."/>
            <person name="Lombard V."/>
            <person name="Magnuson J."/>
            <person name="Maillard F."/>
            <person name="Murat C."/>
            <person name="Nolan M."/>
            <person name="Ohm R.A."/>
            <person name="Pangilinan J."/>
            <person name="Pereira M.F."/>
            <person name="Perotto S."/>
            <person name="Peter M."/>
            <person name="Pfister S."/>
            <person name="Riley R."/>
            <person name="Sitrit Y."/>
            <person name="Stielow J.B."/>
            <person name="Szollosi G."/>
            <person name="Zifcakova L."/>
            <person name="Stursova M."/>
            <person name="Spatafora J.W."/>
            <person name="Tedersoo L."/>
            <person name="Vaario L.M."/>
            <person name="Yamada A."/>
            <person name="Yan M."/>
            <person name="Wang P."/>
            <person name="Xu J."/>
            <person name="Bruns T."/>
            <person name="Baldrian P."/>
            <person name="Vilgalys R."/>
            <person name="Dunand C."/>
            <person name="Henrissat B."/>
            <person name="Grigoriev I.V."/>
            <person name="Hibbett D."/>
            <person name="Nagy L.G."/>
            <person name="Martin F.M."/>
        </authorList>
    </citation>
    <scope>NUCLEOTIDE SEQUENCE</scope>
    <source>
        <strain evidence="1">BED1</strain>
    </source>
</reference>
<dbReference type="AlphaFoldDB" id="A0AAD4G6P3"/>
<dbReference type="Proteomes" id="UP001194468">
    <property type="component" value="Unassembled WGS sequence"/>
</dbReference>
<sequence length="179" mass="20940">GLSGWLHNEFRELELLNDITLLKFNNKLPSTVIGHTRNNLINNFRKWKGEMYNPEWVHSSIRWSSSDPLVHEKVDIEWRLVDRSKKSCDAATITQNHRTTQGNGSKPITYKVIPNNSSSVITSLDRVTLKWNSADWSCAYDSLFTLLFGIWIEQPRYWNKIFQTHSIYLQELVKGFQDI</sequence>
<dbReference type="EMBL" id="WHUW01000238">
    <property type="protein sequence ID" value="KAF8416918.1"/>
    <property type="molecule type" value="Genomic_DNA"/>
</dbReference>
<reference evidence="1" key="1">
    <citation type="submission" date="2019-10" db="EMBL/GenBank/DDBJ databases">
        <authorList>
            <consortium name="DOE Joint Genome Institute"/>
            <person name="Kuo A."/>
            <person name="Miyauchi S."/>
            <person name="Kiss E."/>
            <person name="Drula E."/>
            <person name="Kohler A."/>
            <person name="Sanchez-Garcia M."/>
            <person name="Andreopoulos B."/>
            <person name="Barry K.W."/>
            <person name="Bonito G."/>
            <person name="Buee M."/>
            <person name="Carver A."/>
            <person name="Chen C."/>
            <person name="Cichocki N."/>
            <person name="Clum A."/>
            <person name="Culley D."/>
            <person name="Crous P.W."/>
            <person name="Fauchery L."/>
            <person name="Girlanda M."/>
            <person name="Hayes R."/>
            <person name="Keri Z."/>
            <person name="LaButti K."/>
            <person name="Lipzen A."/>
            <person name="Lombard V."/>
            <person name="Magnuson J."/>
            <person name="Maillard F."/>
            <person name="Morin E."/>
            <person name="Murat C."/>
            <person name="Nolan M."/>
            <person name="Ohm R."/>
            <person name="Pangilinan J."/>
            <person name="Pereira M."/>
            <person name="Perotto S."/>
            <person name="Peter M."/>
            <person name="Riley R."/>
            <person name="Sitrit Y."/>
            <person name="Stielow B."/>
            <person name="Szollosi G."/>
            <person name="Zifcakova L."/>
            <person name="Stursova M."/>
            <person name="Spatafora J.W."/>
            <person name="Tedersoo L."/>
            <person name="Vaario L.-M."/>
            <person name="Yamada A."/>
            <person name="Yan M."/>
            <person name="Wang P."/>
            <person name="Xu J."/>
            <person name="Bruns T."/>
            <person name="Baldrian P."/>
            <person name="Vilgalys R."/>
            <person name="Henrissat B."/>
            <person name="Grigoriev I.V."/>
            <person name="Hibbett D."/>
            <person name="Nagy L.G."/>
            <person name="Martin F.M."/>
        </authorList>
    </citation>
    <scope>NUCLEOTIDE SEQUENCE</scope>
    <source>
        <strain evidence="1">BED1</strain>
    </source>
</reference>